<evidence type="ECO:0000313" key="2">
    <source>
        <dbReference type="EMBL" id="MFC6723268.1"/>
    </source>
</evidence>
<name>A0ABD5RWF0_9EURY</name>
<keyword evidence="1" id="KW-0472">Membrane</keyword>
<keyword evidence="3" id="KW-1185">Reference proteome</keyword>
<gene>
    <name evidence="2" type="ORF">ACFQE1_02435</name>
</gene>
<feature type="transmembrane region" description="Helical" evidence="1">
    <location>
        <begin position="134"/>
        <end position="155"/>
    </location>
</feature>
<keyword evidence="1" id="KW-0812">Transmembrane</keyword>
<comment type="caution">
    <text evidence="2">The sequence shown here is derived from an EMBL/GenBank/DDBJ whole genome shotgun (WGS) entry which is preliminary data.</text>
</comment>
<dbReference type="EMBL" id="JBHSWU010000009">
    <property type="protein sequence ID" value="MFC6723268.1"/>
    <property type="molecule type" value="Genomic_DNA"/>
</dbReference>
<organism evidence="2 3">
    <name type="scientific">Halobium palmae</name>
    <dbReference type="NCBI Taxonomy" id="1776492"/>
    <lineage>
        <taxon>Archaea</taxon>
        <taxon>Methanobacteriati</taxon>
        <taxon>Methanobacteriota</taxon>
        <taxon>Stenosarchaea group</taxon>
        <taxon>Halobacteria</taxon>
        <taxon>Halobacteriales</taxon>
        <taxon>Haloferacaceae</taxon>
        <taxon>Halobium</taxon>
    </lineage>
</organism>
<keyword evidence="1" id="KW-1133">Transmembrane helix</keyword>
<evidence type="ECO:0000313" key="3">
    <source>
        <dbReference type="Proteomes" id="UP001596328"/>
    </source>
</evidence>
<sequence length="161" mass="17756">MATAEMIVKTVAPKPKTWYGFEKSGVSRDISGINDEVASGVTPTECCLFPKVVREGFRHVTISTSVSHSLCGRRNRNAPQPSSGSLSRSMIERMQSSPLLSVRRLLFTYGVAFLISLSDMFLIQFLGINTATELMTQTLIHGTGFYLGFTLIALFDTSPRR</sequence>
<protein>
    <submittedName>
        <fullName evidence="2">Uncharacterized protein</fullName>
    </submittedName>
</protein>
<evidence type="ECO:0000256" key="1">
    <source>
        <dbReference type="SAM" id="Phobius"/>
    </source>
</evidence>
<accession>A0ABD5RWF0</accession>
<reference evidence="2 3" key="1">
    <citation type="journal article" date="2019" name="Int. J. Syst. Evol. Microbiol.">
        <title>The Global Catalogue of Microorganisms (GCM) 10K type strain sequencing project: providing services to taxonomists for standard genome sequencing and annotation.</title>
        <authorList>
            <consortium name="The Broad Institute Genomics Platform"/>
            <consortium name="The Broad Institute Genome Sequencing Center for Infectious Disease"/>
            <person name="Wu L."/>
            <person name="Ma J."/>
        </authorList>
    </citation>
    <scope>NUCLEOTIDE SEQUENCE [LARGE SCALE GENOMIC DNA]</scope>
    <source>
        <strain evidence="2 3">NBRC 111368</strain>
    </source>
</reference>
<proteinExistence type="predicted"/>
<dbReference type="Proteomes" id="UP001596328">
    <property type="component" value="Unassembled WGS sequence"/>
</dbReference>
<dbReference type="AlphaFoldDB" id="A0ABD5RWF0"/>
<feature type="transmembrane region" description="Helical" evidence="1">
    <location>
        <begin position="106"/>
        <end position="128"/>
    </location>
</feature>